<reference evidence="2" key="1">
    <citation type="submission" date="2018-05" db="EMBL/GenBank/DDBJ databases">
        <authorList>
            <person name="Lanie J.A."/>
            <person name="Ng W.-L."/>
            <person name="Kazmierczak K.M."/>
            <person name="Andrzejewski T.M."/>
            <person name="Davidsen T.M."/>
            <person name="Wayne K.J."/>
            <person name="Tettelin H."/>
            <person name="Glass J.I."/>
            <person name="Rusch D."/>
            <person name="Podicherti R."/>
            <person name="Tsui H.-C.T."/>
            <person name="Winkler M.E."/>
        </authorList>
    </citation>
    <scope>NUCLEOTIDE SEQUENCE</scope>
</reference>
<feature type="transmembrane region" description="Helical" evidence="1">
    <location>
        <begin position="365"/>
        <end position="384"/>
    </location>
</feature>
<feature type="transmembrane region" description="Helical" evidence="1">
    <location>
        <begin position="179"/>
        <end position="199"/>
    </location>
</feature>
<evidence type="ECO:0008006" key="3">
    <source>
        <dbReference type="Google" id="ProtNLM"/>
    </source>
</evidence>
<sequence>MKKIIEDWKPADYLLLGIVCLLMLGKRLALLNTQLNHEEAKEIVSILNILSGKLIYRDFYWSYGPGGPYFLAILYKIFGTMELTLFRMAVSLVATVTTFYSFLVARFYLSPIWAFWAVLLSSSGLVSREHSYGHSFAYLGMVASLYFLIKFIKMGRIGYRDLVLSGLFASLPFLFKPVIFGVGTVVCGTFCLALSALVYQQGNRFPKYICTFLMPVLIINFPIYGYLFFNTPFESLYASLYPVSSGGAVVFEKYSIKSLLPSFFYSPSVSWVADLNQFLNDNVRYWTVIFTTLFGCIFINKKIGQGSPFKIYLPLAILILYGMLIEAETIIWPGRPISFYINMLPSYILLALFFNWAANFRCTAVVIYSISILMCSYYFFYPAIKYSLYYKAQGEPLELAFAQNVIVPQYTKTGYHNIVKHIHQKTEAGQAIVNADYNSLPYLFSSRKNIFSEDFLTFARTSFSPYHRNKNAYSENFYKTVENKIIKKIENEKPAMILIPAEFINDATRQTSLFIKYLLDHWEKGDVLNSKLERGPFDKTDLLVETYFPKNS</sequence>
<feature type="transmembrane region" description="Helical" evidence="1">
    <location>
        <begin position="12"/>
        <end position="30"/>
    </location>
</feature>
<feature type="transmembrane region" description="Helical" evidence="1">
    <location>
        <begin position="283"/>
        <end position="299"/>
    </location>
</feature>
<feature type="transmembrane region" description="Helical" evidence="1">
    <location>
        <begin position="208"/>
        <end position="229"/>
    </location>
</feature>
<accession>A0A381THX9</accession>
<feature type="transmembrane region" description="Helical" evidence="1">
    <location>
        <begin position="60"/>
        <end position="78"/>
    </location>
</feature>
<name>A0A381THX9_9ZZZZ</name>
<keyword evidence="1" id="KW-1133">Transmembrane helix</keyword>
<keyword evidence="1" id="KW-0812">Transmembrane</keyword>
<gene>
    <name evidence="2" type="ORF">METZ01_LOCUS68263</name>
</gene>
<feature type="transmembrane region" description="Helical" evidence="1">
    <location>
        <begin position="138"/>
        <end position="159"/>
    </location>
</feature>
<feature type="transmembrane region" description="Helical" evidence="1">
    <location>
        <begin position="85"/>
        <end position="102"/>
    </location>
</feature>
<keyword evidence="1" id="KW-0472">Membrane</keyword>
<dbReference type="EMBL" id="UINC01004583">
    <property type="protein sequence ID" value="SVA15409.1"/>
    <property type="molecule type" value="Genomic_DNA"/>
</dbReference>
<feature type="transmembrane region" description="Helical" evidence="1">
    <location>
        <begin position="311"/>
        <end position="331"/>
    </location>
</feature>
<feature type="transmembrane region" description="Helical" evidence="1">
    <location>
        <begin position="108"/>
        <end position="126"/>
    </location>
</feature>
<protein>
    <recommendedName>
        <fullName evidence="3">Glycosyltransferase RgtA/B/C/D-like domain-containing protein</fullName>
    </recommendedName>
</protein>
<evidence type="ECO:0000313" key="2">
    <source>
        <dbReference type="EMBL" id="SVA15409.1"/>
    </source>
</evidence>
<evidence type="ECO:0000256" key="1">
    <source>
        <dbReference type="SAM" id="Phobius"/>
    </source>
</evidence>
<dbReference type="AlphaFoldDB" id="A0A381THX9"/>
<organism evidence="2">
    <name type="scientific">marine metagenome</name>
    <dbReference type="NCBI Taxonomy" id="408172"/>
    <lineage>
        <taxon>unclassified sequences</taxon>
        <taxon>metagenomes</taxon>
        <taxon>ecological metagenomes</taxon>
    </lineage>
</organism>
<proteinExistence type="predicted"/>
<feature type="transmembrane region" description="Helical" evidence="1">
    <location>
        <begin position="337"/>
        <end position="358"/>
    </location>
</feature>